<dbReference type="CDD" id="cd07432">
    <property type="entry name" value="PHP_HisPPase"/>
    <property type="match status" value="1"/>
</dbReference>
<accession>A0ABY5ZJJ1</accession>
<dbReference type="InterPro" id="IPR050243">
    <property type="entry name" value="PHP_phosphatase"/>
</dbReference>
<dbReference type="InterPro" id="IPR004013">
    <property type="entry name" value="PHP_dom"/>
</dbReference>
<proteinExistence type="predicted"/>
<dbReference type="PANTHER" id="PTHR36928:SF1">
    <property type="entry name" value="PHOSPHATASE YCDX-RELATED"/>
    <property type="match status" value="1"/>
</dbReference>
<feature type="domain" description="Polymerase/histidinol phosphatase N-terminal" evidence="1">
    <location>
        <begin position="2"/>
        <end position="75"/>
    </location>
</feature>
<evidence type="ECO:0000259" key="1">
    <source>
        <dbReference type="SMART" id="SM00481"/>
    </source>
</evidence>
<evidence type="ECO:0000313" key="3">
    <source>
        <dbReference type="Proteomes" id="UP001060414"/>
    </source>
</evidence>
<dbReference type="Pfam" id="PF02811">
    <property type="entry name" value="PHP"/>
    <property type="match status" value="1"/>
</dbReference>
<protein>
    <submittedName>
        <fullName evidence="2">Histidinol phosphate phosphatase domain-containing protein</fullName>
    </submittedName>
</protein>
<dbReference type="NCBIfam" id="NF004981">
    <property type="entry name" value="PRK06361.1"/>
    <property type="match status" value="1"/>
</dbReference>
<dbReference type="SMART" id="SM00481">
    <property type="entry name" value="POLIIIAc"/>
    <property type="match status" value="1"/>
</dbReference>
<keyword evidence="3" id="KW-1185">Reference proteome</keyword>
<organism evidence="2 3">
    <name type="scientific">Geoalkalibacter halelectricus</name>
    <dbReference type="NCBI Taxonomy" id="2847045"/>
    <lineage>
        <taxon>Bacteria</taxon>
        <taxon>Pseudomonadati</taxon>
        <taxon>Thermodesulfobacteriota</taxon>
        <taxon>Desulfuromonadia</taxon>
        <taxon>Desulfuromonadales</taxon>
        <taxon>Geoalkalibacteraceae</taxon>
        <taxon>Geoalkalibacter</taxon>
    </lineage>
</organism>
<reference evidence="2" key="1">
    <citation type="journal article" date="2022" name="Environ. Microbiol.">
        <title>Geoalkalibacter halelectricus SAP #1 sp. nov. possessing extracellular electron transfer and mineral#reducing capabilities from a haloalkaline environment.</title>
        <authorList>
            <person name="Yadav S."/>
            <person name="Singh R."/>
            <person name="Sundharam S.S."/>
            <person name="Chaudhary S."/>
            <person name="Krishnamurthi S."/>
            <person name="Patil S.A."/>
        </authorList>
    </citation>
    <scope>NUCLEOTIDE SEQUENCE</scope>
    <source>
        <strain evidence="2">SAP-1</strain>
    </source>
</reference>
<name>A0ABY5ZJJ1_9BACT</name>
<dbReference type="InterPro" id="IPR016195">
    <property type="entry name" value="Pol/histidinol_Pase-like"/>
</dbReference>
<dbReference type="EMBL" id="CP092109">
    <property type="protein sequence ID" value="UWZ78110.1"/>
    <property type="molecule type" value="Genomic_DNA"/>
</dbReference>
<dbReference type="InterPro" id="IPR003141">
    <property type="entry name" value="Pol/His_phosphatase_N"/>
</dbReference>
<evidence type="ECO:0000313" key="2">
    <source>
        <dbReference type="EMBL" id="UWZ78110.1"/>
    </source>
</evidence>
<dbReference type="RefSeq" id="WP_260746459.1">
    <property type="nucleotide sequence ID" value="NZ_CP092109.1"/>
</dbReference>
<dbReference type="Proteomes" id="UP001060414">
    <property type="component" value="Chromosome"/>
</dbReference>
<gene>
    <name evidence="2" type="ORF">L9S41_10405</name>
</gene>
<dbReference type="PANTHER" id="PTHR36928">
    <property type="entry name" value="PHOSPHATASE YCDX-RELATED"/>
    <property type="match status" value="1"/>
</dbReference>
<dbReference type="SUPFAM" id="SSF89550">
    <property type="entry name" value="PHP domain-like"/>
    <property type="match status" value="1"/>
</dbReference>
<sequence length="216" mass="22873">MIDLHTHTLFSDGELIPAELIRRAAVAGYTALAITDHVDLSNLDFILPRIIESAAIYGPAWGLQVIPGVELTHIPPAQIAAAARQARSLGARIIVCHGETLVEPVAPGTNAAALAADIDILSHPGLIGEDEVRLAAQRGICLEITTRKGHSLANGHVAQLARKHGAKLVVNNDAHAPGDLVSPDLARKVARGAGLSEEEYEQCRKNSAALVERAMR</sequence>
<dbReference type="Gene3D" id="3.20.20.140">
    <property type="entry name" value="Metal-dependent hydrolases"/>
    <property type="match status" value="1"/>
</dbReference>